<comment type="caution">
    <text evidence="2">The sequence shown here is derived from an EMBL/GenBank/DDBJ whole genome shotgun (WGS) entry which is preliminary data.</text>
</comment>
<proteinExistence type="predicted"/>
<keyword evidence="1" id="KW-0732">Signal</keyword>
<evidence type="ECO:0008006" key="4">
    <source>
        <dbReference type="Google" id="ProtNLM"/>
    </source>
</evidence>
<gene>
    <name evidence="2" type="ORF">BpHYR1_038717</name>
</gene>
<feature type="signal peptide" evidence="1">
    <location>
        <begin position="1"/>
        <end position="15"/>
    </location>
</feature>
<evidence type="ECO:0000313" key="3">
    <source>
        <dbReference type="Proteomes" id="UP000276133"/>
    </source>
</evidence>
<keyword evidence="3" id="KW-1185">Reference proteome</keyword>
<feature type="chain" id="PRO_5017984835" description="Secreted protein" evidence="1">
    <location>
        <begin position="16"/>
        <end position="85"/>
    </location>
</feature>
<dbReference type="AlphaFoldDB" id="A0A3M7SAK1"/>
<name>A0A3M7SAK1_BRAPC</name>
<dbReference type="EMBL" id="REGN01001783">
    <property type="protein sequence ID" value="RNA32590.1"/>
    <property type="molecule type" value="Genomic_DNA"/>
</dbReference>
<reference evidence="2 3" key="1">
    <citation type="journal article" date="2018" name="Sci. Rep.">
        <title>Genomic signatures of local adaptation to the degree of environmental predictability in rotifers.</title>
        <authorList>
            <person name="Franch-Gras L."/>
            <person name="Hahn C."/>
            <person name="Garcia-Roger E.M."/>
            <person name="Carmona M.J."/>
            <person name="Serra M."/>
            <person name="Gomez A."/>
        </authorList>
    </citation>
    <scope>NUCLEOTIDE SEQUENCE [LARGE SCALE GENOMIC DNA]</scope>
    <source>
        <strain evidence="2">HYR1</strain>
    </source>
</reference>
<accession>A0A3M7SAK1</accession>
<dbReference type="Proteomes" id="UP000276133">
    <property type="component" value="Unassembled WGS sequence"/>
</dbReference>
<evidence type="ECO:0000256" key="1">
    <source>
        <dbReference type="SAM" id="SignalP"/>
    </source>
</evidence>
<evidence type="ECO:0000313" key="2">
    <source>
        <dbReference type="EMBL" id="RNA32590.1"/>
    </source>
</evidence>
<sequence>MLVLAFSLQMMPLLAMDKVCCSITSCNTARAVRPTADEPLPLVYCALGTSLYTYCNSCDLEVPGSPQRRMFTSARVCRPDWLWLC</sequence>
<protein>
    <recommendedName>
        <fullName evidence="4">Secreted protein</fullName>
    </recommendedName>
</protein>
<organism evidence="2 3">
    <name type="scientific">Brachionus plicatilis</name>
    <name type="common">Marine rotifer</name>
    <name type="synonym">Brachionus muelleri</name>
    <dbReference type="NCBI Taxonomy" id="10195"/>
    <lineage>
        <taxon>Eukaryota</taxon>
        <taxon>Metazoa</taxon>
        <taxon>Spiralia</taxon>
        <taxon>Gnathifera</taxon>
        <taxon>Rotifera</taxon>
        <taxon>Eurotatoria</taxon>
        <taxon>Monogononta</taxon>
        <taxon>Pseudotrocha</taxon>
        <taxon>Ploima</taxon>
        <taxon>Brachionidae</taxon>
        <taxon>Brachionus</taxon>
    </lineage>
</organism>